<name>A0A914CLR9_9BILA</name>
<keyword evidence="3" id="KW-0040">ANK repeat</keyword>
<keyword evidence="5" id="KW-0407">Ion channel</keyword>
<evidence type="ECO:0000313" key="7">
    <source>
        <dbReference type="WBParaSite" id="ACRNAN_scaffold12238.g15599.t1"/>
    </source>
</evidence>
<dbReference type="GO" id="GO:0022857">
    <property type="term" value="F:transmembrane transporter activity"/>
    <property type="evidence" value="ECO:0007669"/>
    <property type="project" value="TreeGrafter"/>
</dbReference>
<evidence type="ECO:0000256" key="3">
    <source>
        <dbReference type="ARBA" id="ARBA00023043"/>
    </source>
</evidence>
<dbReference type="Gene3D" id="1.25.40.20">
    <property type="entry name" value="Ankyrin repeat-containing domain"/>
    <property type="match status" value="1"/>
</dbReference>
<dbReference type="PANTHER" id="PTHR47143">
    <property type="entry name" value="TRANSIENT RECEPTOR POTENTIAL CATION CHANNEL PROTEIN PAINLESS"/>
    <property type="match status" value="1"/>
</dbReference>
<dbReference type="InterPro" id="IPR052076">
    <property type="entry name" value="TRP_cation_channel"/>
</dbReference>
<evidence type="ECO:0000256" key="5">
    <source>
        <dbReference type="ARBA" id="ARBA00023303"/>
    </source>
</evidence>
<proteinExistence type="predicted"/>
<dbReference type="GO" id="GO:1902495">
    <property type="term" value="C:transmembrane transporter complex"/>
    <property type="evidence" value="ECO:0007669"/>
    <property type="project" value="TreeGrafter"/>
</dbReference>
<protein>
    <submittedName>
        <fullName evidence="7">Uncharacterized protein</fullName>
    </submittedName>
</protein>
<sequence>MESIPLRSIVNGREVSLNFEEDTGSTSKHIQQSYQLHDAVRNKQLINIPIGLDITLIDERNQTCLDIALENGDEAAVKILLDHQDWEKIMRRRESHTDNSPMQMVIKKMPNLVEYVFNKCVDKQDDITTYNYEFLDDMYVLPSEIAIHMVSSKKGTATPYYATGKLRDEAIIRSSNFDTIIKSHPLTLMVEAKLYDLLSHPLLVFFTLVL</sequence>
<keyword evidence="1" id="KW-0813">Transport</keyword>
<dbReference type="Proteomes" id="UP000887540">
    <property type="component" value="Unplaced"/>
</dbReference>
<dbReference type="WBParaSite" id="ACRNAN_scaffold12238.g15599.t1">
    <property type="protein sequence ID" value="ACRNAN_scaffold12238.g15599.t1"/>
    <property type="gene ID" value="ACRNAN_scaffold12238.g15599"/>
</dbReference>
<keyword evidence="6" id="KW-1185">Reference proteome</keyword>
<dbReference type="InterPro" id="IPR036770">
    <property type="entry name" value="Ankyrin_rpt-contain_sf"/>
</dbReference>
<dbReference type="AlphaFoldDB" id="A0A914CLR9"/>
<evidence type="ECO:0000313" key="6">
    <source>
        <dbReference type="Proteomes" id="UP000887540"/>
    </source>
</evidence>
<dbReference type="GO" id="GO:0034220">
    <property type="term" value="P:monoatomic ion transmembrane transport"/>
    <property type="evidence" value="ECO:0007669"/>
    <property type="project" value="UniProtKB-KW"/>
</dbReference>
<dbReference type="SUPFAM" id="SSF48403">
    <property type="entry name" value="Ankyrin repeat"/>
    <property type="match status" value="1"/>
</dbReference>
<keyword evidence="2" id="KW-0677">Repeat</keyword>
<evidence type="ECO:0000256" key="4">
    <source>
        <dbReference type="ARBA" id="ARBA00023065"/>
    </source>
</evidence>
<reference evidence="7" key="1">
    <citation type="submission" date="2022-11" db="UniProtKB">
        <authorList>
            <consortium name="WormBaseParasite"/>
        </authorList>
    </citation>
    <scope>IDENTIFICATION</scope>
</reference>
<evidence type="ECO:0000256" key="1">
    <source>
        <dbReference type="ARBA" id="ARBA00022448"/>
    </source>
</evidence>
<accession>A0A914CLR9</accession>
<organism evidence="6 7">
    <name type="scientific">Acrobeloides nanus</name>
    <dbReference type="NCBI Taxonomy" id="290746"/>
    <lineage>
        <taxon>Eukaryota</taxon>
        <taxon>Metazoa</taxon>
        <taxon>Ecdysozoa</taxon>
        <taxon>Nematoda</taxon>
        <taxon>Chromadorea</taxon>
        <taxon>Rhabditida</taxon>
        <taxon>Tylenchina</taxon>
        <taxon>Cephalobomorpha</taxon>
        <taxon>Cephaloboidea</taxon>
        <taxon>Cephalobidae</taxon>
        <taxon>Acrobeloides</taxon>
    </lineage>
</organism>
<keyword evidence="4" id="KW-0406">Ion transport</keyword>
<dbReference type="PANTHER" id="PTHR47143:SF3">
    <property type="entry name" value="PWWP DOMAIN-CONTAINING PROTEIN"/>
    <property type="match status" value="1"/>
</dbReference>
<evidence type="ECO:0000256" key="2">
    <source>
        <dbReference type="ARBA" id="ARBA00022737"/>
    </source>
</evidence>